<proteinExistence type="predicted"/>
<evidence type="ECO:0000313" key="2">
    <source>
        <dbReference type="Proteomes" id="UP000236161"/>
    </source>
</evidence>
<name>A0A2I0ALG4_9ASPA</name>
<sequence length="247" mass="27068">MIAKQNTNLDLSLSIPPFSHSVVPAVGPSEPTFSISKTPPLFPNSNDAVSFTGPFESSLSSLRPPSSLPILEGPLRPMGDENLSLQTASKEPSTAEVSKAVIVQTASPVGACIENKEPPSHPSFDSDCEITEEFFKNNSSKEATRTQTEEVPVRKDLGKALIVEVDLSKEGLIEKPSSSRDPFAIAASNFNEYVPPTSDEHNQMREWIQYFNSTSFDVHASLERLWAVIKAHTHNHLFFDANVCPLF</sequence>
<dbReference type="AlphaFoldDB" id="A0A2I0ALG4"/>
<dbReference type="Proteomes" id="UP000236161">
    <property type="component" value="Unassembled WGS sequence"/>
</dbReference>
<accession>A0A2I0ALG4</accession>
<keyword evidence="2" id="KW-1185">Reference proteome</keyword>
<protein>
    <submittedName>
        <fullName evidence="1">Uncharacterized protein</fullName>
    </submittedName>
</protein>
<reference evidence="1 2" key="1">
    <citation type="journal article" date="2017" name="Nature">
        <title>The Apostasia genome and the evolution of orchids.</title>
        <authorList>
            <person name="Zhang G.Q."/>
            <person name="Liu K.W."/>
            <person name="Li Z."/>
            <person name="Lohaus R."/>
            <person name="Hsiao Y.Y."/>
            <person name="Niu S.C."/>
            <person name="Wang J.Y."/>
            <person name="Lin Y.C."/>
            <person name="Xu Q."/>
            <person name="Chen L.J."/>
            <person name="Yoshida K."/>
            <person name="Fujiwara S."/>
            <person name="Wang Z.W."/>
            <person name="Zhang Y.Q."/>
            <person name="Mitsuda N."/>
            <person name="Wang M."/>
            <person name="Liu G.H."/>
            <person name="Pecoraro L."/>
            <person name="Huang H.X."/>
            <person name="Xiao X.J."/>
            <person name="Lin M."/>
            <person name="Wu X.Y."/>
            <person name="Wu W.L."/>
            <person name="Chen Y.Y."/>
            <person name="Chang S.B."/>
            <person name="Sakamoto S."/>
            <person name="Ohme-Takagi M."/>
            <person name="Yagi M."/>
            <person name="Zeng S.J."/>
            <person name="Shen C.Y."/>
            <person name="Yeh C.M."/>
            <person name="Luo Y.B."/>
            <person name="Tsai W.C."/>
            <person name="Van de Peer Y."/>
            <person name="Liu Z.J."/>
        </authorList>
    </citation>
    <scope>NUCLEOTIDE SEQUENCE [LARGE SCALE GENOMIC DNA]</scope>
    <source>
        <strain evidence="2">cv. Shenzhen</strain>
        <tissue evidence="1">Stem</tissue>
    </source>
</reference>
<dbReference type="EMBL" id="KZ451974">
    <property type="protein sequence ID" value="PKA56296.1"/>
    <property type="molecule type" value="Genomic_DNA"/>
</dbReference>
<evidence type="ECO:0000313" key="1">
    <source>
        <dbReference type="EMBL" id="PKA56296.1"/>
    </source>
</evidence>
<organism evidence="1 2">
    <name type="scientific">Apostasia shenzhenica</name>
    <dbReference type="NCBI Taxonomy" id="1088818"/>
    <lineage>
        <taxon>Eukaryota</taxon>
        <taxon>Viridiplantae</taxon>
        <taxon>Streptophyta</taxon>
        <taxon>Embryophyta</taxon>
        <taxon>Tracheophyta</taxon>
        <taxon>Spermatophyta</taxon>
        <taxon>Magnoliopsida</taxon>
        <taxon>Liliopsida</taxon>
        <taxon>Asparagales</taxon>
        <taxon>Orchidaceae</taxon>
        <taxon>Apostasioideae</taxon>
        <taxon>Apostasia</taxon>
    </lineage>
</organism>
<gene>
    <name evidence="1" type="ORF">AXF42_Ash011226</name>
</gene>